<dbReference type="Proteomes" id="UP000003880">
    <property type="component" value="Unassembled WGS sequence"/>
</dbReference>
<sequence>MEITMKEAELRDLLCENLSVLEEGLVLLKKEQYIPNHLGTRSFIDIYAKDKHNHHVLIEVKRSNEAAREAINEVIKYVEGVKIHLGARDDEIRVIIASTKWDELLVPYSRFVNETNISIIGLHLYIDEKKITSEKISILNFNKGRFIAPWYDVYWYKNQNSLYHGIDTIKKDLISKNALDFIITIFKATTPIPSPSKERRIKIIQSFHGAIKNVPQELFDYIVIVSIQARTTKEYISMIQSKDHTPEELDDIFSFAEDMDEDERLAYLHENAMESHNIDYDDFEIGYPAKILSIMNNHNIQKEKIIRNGHFSRNKLLTDEIILSEVCGYSGNSDQLLMRNIETNNKAHLSSLKDDIETVLALNPVWKGHLVKIINEIEKNHPSHIVEFKLSFPCSGIFSLYYFLKNEDYNHLPSYFLTVKEKDGVILKEYFGFLQDNGIRKNFKEIIDTYYSGDLQKLLFTVTWGGRDERDIDILEDSGLSYRSFCFNGTEKEVLYTLRDERWKTVKSADLSLASYINNNESLIAEMISEISFFDQGDVFSAPEIDTHIIIERSEVEKKDISKLLVFFDLAISSKSAMRYFQGKIDLSFNGYDHDPELYEIKEIRDYAQIINQQIPHLFFFLNPKGVCGIIKILYLCFCEVTSIQNNLHGKSYININPNNIDILLNQQNLGIEQLAELCGASPELIKKSIDETLPRK</sequence>
<evidence type="ECO:0000259" key="2">
    <source>
        <dbReference type="Pfam" id="PF01939"/>
    </source>
</evidence>
<dbReference type="InterPro" id="IPR002793">
    <property type="entry name" value="Endonuclease_NucS"/>
</dbReference>
<dbReference type="Pfam" id="PF01939">
    <property type="entry name" value="NucS_C"/>
    <property type="match status" value="1"/>
</dbReference>
<evidence type="ECO:0000313" key="3">
    <source>
        <dbReference type="EMBL" id="EFE10266.1"/>
    </source>
</evidence>
<accession>D4B830</accession>
<dbReference type="InterPro" id="IPR048301">
    <property type="entry name" value="NucS_C"/>
</dbReference>
<dbReference type="EMBL" id="ABWL02000002">
    <property type="protein sequence ID" value="EFE10266.1"/>
    <property type="molecule type" value="Genomic_DNA"/>
</dbReference>
<dbReference type="PANTHER" id="PTHR38814">
    <property type="entry name" value="ENDONUCLEASE NUCS"/>
    <property type="match status" value="1"/>
</dbReference>
<dbReference type="InterPro" id="IPR011856">
    <property type="entry name" value="tRNA_endonuc-like_dom_sf"/>
</dbReference>
<name>D4B830_9ENTR</name>
<evidence type="ECO:0000313" key="4">
    <source>
        <dbReference type="Proteomes" id="UP000003880"/>
    </source>
</evidence>
<dbReference type="GO" id="GO:0004519">
    <property type="term" value="F:endonuclease activity"/>
    <property type="evidence" value="ECO:0007669"/>
    <property type="project" value="InterPro"/>
</dbReference>
<protein>
    <recommendedName>
        <fullName evidence="2">Endonuclease NucS C-terminal domain-containing protein</fullName>
    </recommendedName>
</protein>
<gene>
    <name evidence="3" type="ORF">CIT292_06434</name>
</gene>
<dbReference type="eggNOG" id="COG1637">
    <property type="taxonomic scope" value="Bacteria"/>
</dbReference>
<proteinExistence type="predicted"/>
<dbReference type="GO" id="GO:0003677">
    <property type="term" value="F:DNA binding"/>
    <property type="evidence" value="ECO:0007669"/>
    <property type="project" value="UniProtKB-KW"/>
</dbReference>
<dbReference type="PANTHER" id="PTHR38814:SF1">
    <property type="entry name" value="ENDONUCLEASE NUCS"/>
    <property type="match status" value="1"/>
</dbReference>
<comment type="caution">
    <text evidence="3">The sequence shown here is derived from an EMBL/GenBank/DDBJ whole genome shotgun (WGS) entry which is preliminary data.</text>
</comment>
<dbReference type="HOGENOM" id="CLU_024786_0_0_6"/>
<organism evidence="3 4">
    <name type="scientific">Citrobacter youngae ATCC 29220</name>
    <dbReference type="NCBI Taxonomy" id="500640"/>
    <lineage>
        <taxon>Bacteria</taxon>
        <taxon>Pseudomonadati</taxon>
        <taxon>Pseudomonadota</taxon>
        <taxon>Gammaproteobacteria</taxon>
        <taxon>Enterobacterales</taxon>
        <taxon>Enterobacteriaceae</taxon>
        <taxon>Citrobacter</taxon>
        <taxon>Citrobacter freundii complex</taxon>
    </lineage>
</organism>
<dbReference type="AlphaFoldDB" id="D4B830"/>
<dbReference type="Gene3D" id="3.40.1350.10">
    <property type="match status" value="1"/>
</dbReference>
<evidence type="ECO:0000256" key="1">
    <source>
        <dbReference type="ARBA" id="ARBA00023125"/>
    </source>
</evidence>
<feature type="domain" description="Endonuclease NucS C-terminal" evidence="2">
    <location>
        <begin position="7"/>
        <end position="99"/>
    </location>
</feature>
<reference evidence="3 4" key="1">
    <citation type="submission" date="2010-02" db="EMBL/GenBank/DDBJ databases">
        <authorList>
            <person name="Weinstock G."/>
            <person name="Sodergren E."/>
            <person name="Clifton S."/>
            <person name="Fulton L."/>
            <person name="Fulton B."/>
            <person name="Courtney L."/>
            <person name="Fronick C."/>
            <person name="Harrison M."/>
            <person name="Strong C."/>
            <person name="Farmer C."/>
            <person name="Delahaunty K."/>
            <person name="Markovic C."/>
            <person name="Hall O."/>
            <person name="Minx P."/>
            <person name="Tomlinson C."/>
            <person name="Mitreva M."/>
            <person name="Nelson J."/>
            <person name="Hou S."/>
            <person name="Wollam A."/>
            <person name="Pepin K.H."/>
            <person name="Johnson M."/>
            <person name="Bhonagiri V."/>
            <person name="Zhang X."/>
            <person name="Suruliraj S."/>
            <person name="Warren W."/>
            <person name="Chinwalla A."/>
            <person name="Mardis E.R."/>
            <person name="Wilson R.K."/>
        </authorList>
    </citation>
    <scope>NUCLEOTIDE SEQUENCE [LARGE SCALE GENOMIC DNA]</scope>
    <source>
        <strain evidence="3 4">ATCC 29220</strain>
    </source>
</reference>
<keyword evidence="1" id="KW-0238">DNA-binding</keyword>